<feature type="compositionally biased region" description="Pro residues" evidence="1">
    <location>
        <begin position="308"/>
        <end position="319"/>
    </location>
</feature>
<keyword evidence="2" id="KW-0732">Signal</keyword>
<organism evidence="3 4">
    <name type="scientific">Orchesella cincta</name>
    <name type="common">Springtail</name>
    <name type="synonym">Podura cincta</name>
    <dbReference type="NCBI Taxonomy" id="48709"/>
    <lineage>
        <taxon>Eukaryota</taxon>
        <taxon>Metazoa</taxon>
        <taxon>Ecdysozoa</taxon>
        <taxon>Arthropoda</taxon>
        <taxon>Hexapoda</taxon>
        <taxon>Collembola</taxon>
        <taxon>Entomobryomorpha</taxon>
        <taxon>Entomobryoidea</taxon>
        <taxon>Orchesellidae</taxon>
        <taxon>Orchesellinae</taxon>
        <taxon>Orchesella</taxon>
    </lineage>
</organism>
<feature type="compositionally biased region" description="Basic residues" evidence="1">
    <location>
        <begin position="816"/>
        <end position="828"/>
    </location>
</feature>
<gene>
    <name evidence="3" type="ORF">Ocin01_14291</name>
</gene>
<evidence type="ECO:0000256" key="2">
    <source>
        <dbReference type="SAM" id="SignalP"/>
    </source>
</evidence>
<feature type="compositionally biased region" description="Basic and acidic residues" evidence="1">
    <location>
        <begin position="951"/>
        <end position="963"/>
    </location>
</feature>
<dbReference type="Proteomes" id="UP000094527">
    <property type="component" value="Unassembled WGS sequence"/>
</dbReference>
<feature type="compositionally biased region" description="Basic and acidic residues" evidence="1">
    <location>
        <begin position="797"/>
        <end position="815"/>
    </location>
</feature>
<feature type="compositionally biased region" description="Basic and acidic residues" evidence="1">
    <location>
        <begin position="829"/>
        <end position="842"/>
    </location>
</feature>
<evidence type="ECO:0000256" key="1">
    <source>
        <dbReference type="SAM" id="MobiDB-lite"/>
    </source>
</evidence>
<evidence type="ECO:0000313" key="3">
    <source>
        <dbReference type="EMBL" id="ODM92391.1"/>
    </source>
</evidence>
<dbReference type="OMA" id="SGCPFTF"/>
<feature type="compositionally biased region" description="Low complexity" evidence="1">
    <location>
        <begin position="433"/>
        <end position="444"/>
    </location>
</feature>
<feature type="region of interest" description="Disordered" evidence="1">
    <location>
        <begin position="943"/>
        <end position="1032"/>
    </location>
</feature>
<feature type="region of interest" description="Disordered" evidence="1">
    <location>
        <begin position="162"/>
        <end position="185"/>
    </location>
</feature>
<feature type="compositionally biased region" description="Polar residues" evidence="1">
    <location>
        <begin position="1050"/>
        <end position="1059"/>
    </location>
</feature>
<comment type="caution">
    <text evidence="3">The sequence shown here is derived from an EMBL/GenBank/DDBJ whole genome shotgun (WGS) entry which is preliminary data.</text>
</comment>
<feature type="compositionally biased region" description="Polar residues" evidence="1">
    <location>
        <begin position="562"/>
        <end position="575"/>
    </location>
</feature>
<name>A0A1D2MHJ2_ORCCI</name>
<feature type="compositionally biased region" description="Basic and acidic residues" evidence="1">
    <location>
        <begin position="625"/>
        <end position="639"/>
    </location>
</feature>
<evidence type="ECO:0000313" key="4">
    <source>
        <dbReference type="Proteomes" id="UP000094527"/>
    </source>
</evidence>
<feature type="region of interest" description="Disordered" evidence="1">
    <location>
        <begin position="272"/>
        <end position="845"/>
    </location>
</feature>
<feature type="compositionally biased region" description="Acidic residues" evidence="1">
    <location>
        <begin position="79"/>
        <end position="92"/>
    </location>
</feature>
<feature type="signal peptide" evidence="2">
    <location>
        <begin position="1"/>
        <end position="23"/>
    </location>
</feature>
<accession>A0A1D2MHJ2</accession>
<dbReference type="EMBL" id="LJIJ01001243">
    <property type="protein sequence ID" value="ODM92391.1"/>
    <property type="molecule type" value="Genomic_DNA"/>
</dbReference>
<feature type="compositionally biased region" description="Gly residues" evidence="1">
    <location>
        <begin position="1019"/>
        <end position="1030"/>
    </location>
</feature>
<feature type="compositionally biased region" description="Basic residues" evidence="1">
    <location>
        <begin position="1113"/>
        <end position="1124"/>
    </location>
</feature>
<feature type="compositionally biased region" description="Low complexity" evidence="1">
    <location>
        <begin position="503"/>
        <end position="513"/>
    </location>
</feature>
<feature type="compositionally biased region" description="Acidic residues" evidence="1">
    <location>
        <begin position="580"/>
        <end position="624"/>
    </location>
</feature>
<dbReference type="STRING" id="48709.A0A1D2MHJ2"/>
<feature type="compositionally biased region" description="Polar residues" evidence="1">
    <location>
        <begin position="403"/>
        <end position="432"/>
    </location>
</feature>
<dbReference type="AlphaFoldDB" id="A0A1D2MHJ2"/>
<feature type="chain" id="PRO_5008904047" evidence="2">
    <location>
        <begin position="24"/>
        <end position="1124"/>
    </location>
</feature>
<feature type="compositionally biased region" description="Basic and acidic residues" evidence="1">
    <location>
        <begin position="712"/>
        <end position="732"/>
    </location>
</feature>
<feature type="compositionally biased region" description="Polar residues" evidence="1">
    <location>
        <begin position="520"/>
        <end position="529"/>
    </location>
</feature>
<feature type="region of interest" description="Disordered" evidence="1">
    <location>
        <begin position="1047"/>
        <end position="1124"/>
    </location>
</feature>
<protein>
    <submittedName>
        <fullName evidence="3">Uncharacterized protein</fullName>
    </submittedName>
</protein>
<feature type="compositionally biased region" description="Acidic residues" evidence="1">
    <location>
        <begin position="773"/>
        <end position="783"/>
    </location>
</feature>
<dbReference type="OrthoDB" id="10680588at2759"/>
<feature type="compositionally biased region" description="Low complexity" evidence="1">
    <location>
        <begin position="451"/>
        <end position="467"/>
    </location>
</feature>
<feature type="compositionally biased region" description="Basic and acidic residues" evidence="1">
    <location>
        <begin position="368"/>
        <end position="383"/>
    </location>
</feature>
<proteinExistence type="predicted"/>
<keyword evidence="4" id="KW-1185">Reference proteome</keyword>
<feature type="compositionally biased region" description="Basic residues" evidence="1">
    <location>
        <begin position="640"/>
        <end position="653"/>
    </location>
</feature>
<feature type="region of interest" description="Disordered" evidence="1">
    <location>
        <begin position="63"/>
        <end position="104"/>
    </location>
</feature>
<reference evidence="3 4" key="1">
    <citation type="journal article" date="2016" name="Genome Biol. Evol.">
        <title>Gene Family Evolution Reflects Adaptation to Soil Environmental Stressors in the Genome of the Collembolan Orchesella cincta.</title>
        <authorList>
            <person name="Faddeeva-Vakhrusheva A."/>
            <person name="Derks M.F."/>
            <person name="Anvar S.Y."/>
            <person name="Agamennone V."/>
            <person name="Suring W."/>
            <person name="Smit S."/>
            <person name="van Straalen N.M."/>
            <person name="Roelofs D."/>
        </authorList>
    </citation>
    <scope>NUCLEOTIDE SEQUENCE [LARGE SCALE GENOMIC DNA]</scope>
    <source>
        <tissue evidence="3">Mixed pool</tissue>
    </source>
</reference>
<feature type="compositionally biased region" description="Polar residues" evidence="1">
    <location>
        <begin position="993"/>
        <end position="1016"/>
    </location>
</feature>
<feature type="compositionally biased region" description="Basic residues" evidence="1">
    <location>
        <begin position="787"/>
        <end position="796"/>
    </location>
</feature>
<feature type="compositionally biased region" description="Basic and acidic residues" evidence="1">
    <location>
        <begin position="657"/>
        <end position="676"/>
    </location>
</feature>
<sequence length="1124" mass="123480">MKPGFKFFSVAALLSCSLCGISAINSYKSETVSRTIGVFGVLSVLGTGTNFADAFPPIIQKRLGSPTPQIGGSKFSVSFEDEDSDEEEDDLLESSPRVEPRITPSNRDQCLAKLLCGMSVPVTGGGSKKNYYSEYAQIVSKFFEAFPLDDDYQSKESMEVYDDYSNEDDKPKRVNSKRKPLNSSRVEATAPTLQLFDLASVDVGPKKEDLLGKNRTRKEDIDKVHTGNRIARARRIVENIGQKLQTVRQCQSISGCPFTFKQLREKLKKSEAKRVASNVPLPGPIWPANPNRNRDPTPSPFQMKPKPKPQNRPIPPTSKPEPLSVEGLFSNEEPIFPFKDSNKGDDELEEIFGPPKVHKRPGSGFHQGVDDNYHYEYNPDKPWRPGGSNNGGNSYGYRPWKTRPNNNQNQWPNSRPRPQSGQNNHNQRPHSGQNNQNHRPQQDQQQRERPAAPARPGLRPAQKKTPPGNKPPKNRPYSGQLPLNQRPAAPAKVSQAPPPPPKTTAAPATTRSPFPKKKISYSNTQYQSPTATGDDDEDAEDINKVAPVELVGNSDAGEPEVKSTTTSAPKTTEASKNNDDSDEYDDDDGDYYEGGDYDDDDDDDEDDAQDDEKEDDDEYSDEDEESKKEKAKEKTVEEKKKKRKENRIKKKAQKLQADQKVKETVAKVEASKKKASSDPFFDDESDDVKEIWSKLNLGATGANYKPDKKKKEKESAVAEVTTEGKKTEKVANDAEEESDEEDEEEDDEEEGRKGSLITLSQKNRASSTSTSASDEDDDEVEDEKESKGKRKTKGKPKKEEKGDKSELNDDVDLKTKSKGSKKSKKKGSTKKDEDSEEKEARAKWKQVMMEIGGRPLVPKPENDMKNAKKTSGLVSNHFKLQFINPYGSGGHQPEPLDNLDGNSHRPYQPMSATPPPGASGFASALPFKINMNMNAGPLGAFTGGISTGPEGHGHNHHGMDLHHRWPPQEGGGHHGHMGPPPPGTRGSMEFSGPPSNINHNHQQGGPPSPYSHSYLQSGPTGGSTGGGGLSGSSLFKLNPLPALSKLFKRPSSSQNSFDPMQQGGSGPQGHNHNAPAGMNAFVHRPIGPESSSYRRGAITPASGSSSKKESKKGSKSKAKKKTKF</sequence>
<feature type="compositionally biased region" description="Acidic residues" evidence="1">
    <location>
        <begin position="733"/>
        <end position="749"/>
    </location>
</feature>